<comment type="similarity">
    <text evidence="2">Belongs to the glycogen phosphorylase family.</text>
</comment>
<comment type="catalytic activity">
    <reaction evidence="1">
        <text>[(1-&gt;4)-alpha-D-glucosyl](n) + phosphate = [(1-&gt;4)-alpha-D-glucosyl](n-1) + alpha-D-glucose 1-phosphate</text>
        <dbReference type="Rhea" id="RHEA:41732"/>
        <dbReference type="Rhea" id="RHEA-COMP:9584"/>
        <dbReference type="Rhea" id="RHEA-COMP:9586"/>
        <dbReference type="ChEBI" id="CHEBI:15444"/>
        <dbReference type="ChEBI" id="CHEBI:43474"/>
        <dbReference type="ChEBI" id="CHEBI:58601"/>
        <dbReference type="EC" id="2.4.1.1"/>
    </reaction>
</comment>
<dbReference type="InterPro" id="IPR011834">
    <property type="entry name" value="Agluc_phsphrylas"/>
</dbReference>
<sequence>MDSNSLRESLMALARNHHWAWAAPVREVFDTLPGSSPQRHPAQVVSSLDEPQLDALCADGAFIDRVCRHVAELSELLADQAPTPDIAYFSPEFGISDLVPQYSGGLGVLAGDHLKAASDLRLSLGAVGLFYHHGFFRQEVDRGEQTEHFETYDARDLGCVDTGVEVTIPVADHEVAARVWRLDVGRVQLLLLDTDLPGNDSGDRAITDRLYSDDRRHRLQQEIVLGVGGVRAMRRLGWAPAVHHLNEGHAGSLILELLDDRIREGHSLASALDAIRPGLVFTTHTPVPAGIERFDVELAAEHLTPFSQRWGLDVGDLLELGTKRDDRSSFNLAYFCLRAAGRANGVSKLHGEVSRTLFADVPGGTEITSVTNGVHARTWVAPRLQEVLDGNLGTGWADGDADSWQRVDQIDDRTVRAVRRSGACELQAMVADRTGADIDPDALIIGFARRFTAYKRATLLLKHSERLATLLADDDRPVQFVFAGKAHPADSVGKALITDIVAFGAAAGNGRFLFVPGYDMAVARAMYAGCDVWLNTPVRSREASGTSGEKSALNGGLNCSVSDGWWDEMADGRNGWTIPATDGADGDDEAVVLARDHTESAATLDLLAHDIVPEFFADGGPWSAAWIDRIRHGWRTLGPRVTAGRMVSDYSDRLYNPAIEDGNRL</sequence>
<protein>
    <recommendedName>
        <fullName evidence="4">DUF3417 domain-containing protein</fullName>
    </recommendedName>
</protein>
<dbReference type="InterPro" id="IPR052182">
    <property type="entry name" value="Glycogen/Maltodextrin_Phosph"/>
</dbReference>
<gene>
    <name evidence="5" type="ORF">METZ01_LOCUS60681</name>
</gene>
<dbReference type="GO" id="GO:0008184">
    <property type="term" value="F:glycogen phosphorylase activity"/>
    <property type="evidence" value="ECO:0007669"/>
    <property type="project" value="InterPro"/>
</dbReference>
<evidence type="ECO:0000256" key="3">
    <source>
        <dbReference type="ARBA" id="ARBA00022533"/>
    </source>
</evidence>
<organism evidence="5">
    <name type="scientific">marine metagenome</name>
    <dbReference type="NCBI Taxonomy" id="408172"/>
    <lineage>
        <taxon>unclassified sequences</taxon>
        <taxon>metagenomes</taxon>
        <taxon>ecological metagenomes</taxon>
    </lineage>
</organism>
<dbReference type="InterPro" id="IPR000811">
    <property type="entry name" value="Glyco_trans_35"/>
</dbReference>
<dbReference type="Pfam" id="PF11897">
    <property type="entry name" value="DUF3417"/>
    <property type="match status" value="1"/>
</dbReference>
<dbReference type="NCBIfam" id="TIGR02094">
    <property type="entry name" value="more_P_ylases"/>
    <property type="match status" value="1"/>
</dbReference>
<dbReference type="PIRSF" id="PIRSF000460">
    <property type="entry name" value="Pprylas_GlgP"/>
    <property type="match status" value="1"/>
</dbReference>
<keyword evidence="3" id="KW-0021">Allosteric enzyme</keyword>
<dbReference type="Pfam" id="PF00343">
    <property type="entry name" value="Phosphorylase"/>
    <property type="match status" value="1"/>
</dbReference>
<dbReference type="PANTHER" id="PTHR42655:SF1">
    <property type="entry name" value="GLYCOGEN PHOSPHORYLASE"/>
    <property type="match status" value="1"/>
</dbReference>
<evidence type="ECO:0000259" key="4">
    <source>
        <dbReference type="Pfam" id="PF11897"/>
    </source>
</evidence>
<dbReference type="GO" id="GO:0030170">
    <property type="term" value="F:pyridoxal phosphate binding"/>
    <property type="evidence" value="ECO:0007669"/>
    <property type="project" value="InterPro"/>
</dbReference>
<proteinExistence type="inferred from homology"/>
<dbReference type="EMBL" id="UINC01003613">
    <property type="protein sequence ID" value="SVA07827.1"/>
    <property type="molecule type" value="Genomic_DNA"/>
</dbReference>
<feature type="domain" description="DUF3417" evidence="4">
    <location>
        <begin position="9"/>
        <end position="97"/>
    </location>
</feature>
<dbReference type="InterPro" id="IPR024517">
    <property type="entry name" value="Glycogen_phosphorylase_DUF3417"/>
</dbReference>
<dbReference type="AlphaFoldDB" id="A0A381SZH2"/>
<name>A0A381SZH2_9ZZZZ</name>
<dbReference type="PANTHER" id="PTHR42655">
    <property type="entry name" value="GLYCOGEN PHOSPHORYLASE"/>
    <property type="match status" value="1"/>
</dbReference>
<dbReference type="Gene3D" id="3.40.50.2000">
    <property type="entry name" value="Glycogen Phosphorylase B"/>
    <property type="match status" value="3"/>
</dbReference>
<evidence type="ECO:0000256" key="1">
    <source>
        <dbReference type="ARBA" id="ARBA00001275"/>
    </source>
</evidence>
<dbReference type="GO" id="GO:0005975">
    <property type="term" value="P:carbohydrate metabolic process"/>
    <property type="evidence" value="ECO:0007669"/>
    <property type="project" value="InterPro"/>
</dbReference>
<evidence type="ECO:0000313" key="5">
    <source>
        <dbReference type="EMBL" id="SVA07827.1"/>
    </source>
</evidence>
<reference evidence="5" key="1">
    <citation type="submission" date="2018-05" db="EMBL/GenBank/DDBJ databases">
        <authorList>
            <person name="Lanie J.A."/>
            <person name="Ng W.-L."/>
            <person name="Kazmierczak K.M."/>
            <person name="Andrzejewski T.M."/>
            <person name="Davidsen T.M."/>
            <person name="Wayne K.J."/>
            <person name="Tettelin H."/>
            <person name="Glass J.I."/>
            <person name="Rusch D."/>
            <person name="Podicherti R."/>
            <person name="Tsui H.-C.T."/>
            <person name="Winkler M.E."/>
        </authorList>
    </citation>
    <scope>NUCLEOTIDE SEQUENCE</scope>
</reference>
<dbReference type="SUPFAM" id="SSF53756">
    <property type="entry name" value="UDP-Glycosyltransferase/glycogen phosphorylase"/>
    <property type="match status" value="1"/>
</dbReference>
<accession>A0A381SZH2</accession>
<evidence type="ECO:0000256" key="2">
    <source>
        <dbReference type="ARBA" id="ARBA00006047"/>
    </source>
</evidence>